<name>A0AAV8NZ56_ENSVE</name>
<dbReference type="EMBL" id="JAQQAF010000009">
    <property type="protein sequence ID" value="KAJ8458276.1"/>
    <property type="molecule type" value="Genomic_DNA"/>
</dbReference>
<evidence type="ECO:0000256" key="1">
    <source>
        <dbReference type="SAM" id="MobiDB-lite"/>
    </source>
</evidence>
<feature type="region of interest" description="Disordered" evidence="1">
    <location>
        <begin position="1"/>
        <end position="72"/>
    </location>
</feature>
<organism evidence="2 3">
    <name type="scientific">Ensete ventricosum</name>
    <name type="common">Abyssinian banana</name>
    <name type="synonym">Musa ensete</name>
    <dbReference type="NCBI Taxonomy" id="4639"/>
    <lineage>
        <taxon>Eukaryota</taxon>
        <taxon>Viridiplantae</taxon>
        <taxon>Streptophyta</taxon>
        <taxon>Embryophyta</taxon>
        <taxon>Tracheophyta</taxon>
        <taxon>Spermatophyta</taxon>
        <taxon>Magnoliopsida</taxon>
        <taxon>Liliopsida</taxon>
        <taxon>Zingiberales</taxon>
        <taxon>Musaceae</taxon>
        <taxon>Ensete</taxon>
    </lineage>
</organism>
<evidence type="ECO:0000313" key="2">
    <source>
        <dbReference type="EMBL" id="KAJ8458276.1"/>
    </source>
</evidence>
<reference evidence="2 3" key="1">
    <citation type="submission" date="2022-12" db="EMBL/GenBank/DDBJ databases">
        <title>Chromosome-scale assembly of the Ensete ventricosum genome.</title>
        <authorList>
            <person name="Dussert Y."/>
            <person name="Stocks J."/>
            <person name="Wendawek A."/>
            <person name="Woldeyes F."/>
            <person name="Nichols R.A."/>
            <person name="Borrell J.S."/>
        </authorList>
    </citation>
    <scope>NUCLEOTIDE SEQUENCE [LARGE SCALE GENOMIC DNA]</scope>
    <source>
        <strain evidence="3">cv. Maze</strain>
        <tissue evidence="2">Seeds</tissue>
    </source>
</reference>
<keyword evidence="3" id="KW-1185">Reference proteome</keyword>
<dbReference type="Proteomes" id="UP001222027">
    <property type="component" value="Unassembled WGS sequence"/>
</dbReference>
<dbReference type="AlphaFoldDB" id="A0AAV8NZ56"/>
<protein>
    <submittedName>
        <fullName evidence="2">Uncharacterized protein</fullName>
    </submittedName>
</protein>
<evidence type="ECO:0000313" key="3">
    <source>
        <dbReference type="Proteomes" id="UP001222027"/>
    </source>
</evidence>
<sequence>MGPARAARSSPTTDGGRRAGTGEATRDGGVGWGWVSSMKRPQLAVGPEDGSHGCGSAADFPELGGMRYAGSH</sequence>
<accession>A0AAV8NZ56</accession>
<proteinExistence type="predicted"/>
<gene>
    <name evidence="2" type="ORF">OPV22_031202</name>
</gene>
<comment type="caution">
    <text evidence="2">The sequence shown here is derived from an EMBL/GenBank/DDBJ whole genome shotgun (WGS) entry which is preliminary data.</text>
</comment>